<sequence length="62" mass="6582">MMILAKMKSIHGPMKASNDVYTMIGLDNGSVIFVKISHLFAPSIMADSSSAIGIVSKNPLAM</sequence>
<evidence type="ECO:0000313" key="1">
    <source>
        <dbReference type="EMBL" id="MPN29938.1"/>
    </source>
</evidence>
<dbReference type="AlphaFoldDB" id="A0A645GSW6"/>
<gene>
    <name evidence="1" type="ORF">SDC9_177395</name>
</gene>
<dbReference type="EMBL" id="VSSQ01080854">
    <property type="protein sequence ID" value="MPN29938.1"/>
    <property type="molecule type" value="Genomic_DNA"/>
</dbReference>
<accession>A0A645GSW6</accession>
<comment type="caution">
    <text evidence="1">The sequence shown here is derived from an EMBL/GenBank/DDBJ whole genome shotgun (WGS) entry which is preliminary data.</text>
</comment>
<organism evidence="1">
    <name type="scientific">bioreactor metagenome</name>
    <dbReference type="NCBI Taxonomy" id="1076179"/>
    <lineage>
        <taxon>unclassified sequences</taxon>
        <taxon>metagenomes</taxon>
        <taxon>ecological metagenomes</taxon>
    </lineage>
</organism>
<protein>
    <submittedName>
        <fullName evidence="1">Uncharacterized protein</fullName>
    </submittedName>
</protein>
<name>A0A645GSW6_9ZZZZ</name>
<reference evidence="1" key="1">
    <citation type="submission" date="2019-08" db="EMBL/GenBank/DDBJ databases">
        <authorList>
            <person name="Kucharzyk K."/>
            <person name="Murdoch R.W."/>
            <person name="Higgins S."/>
            <person name="Loffler F."/>
        </authorList>
    </citation>
    <scope>NUCLEOTIDE SEQUENCE</scope>
</reference>
<proteinExistence type="predicted"/>